<protein>
    <submittedName>
        <fullName evidence="2">Uncharacterized protein</fullName>
    </submittedName>
</protein>
<reference evidence="2 3" key="1">
    <citation type="journal article" date="2020" name="Mol. Plant">
        <title>The Chromosome-Based Rubber Tree Genome Provides New Insights into Spurge Genome Evolution and Rubber Biosynthesis.</title>
        <authorList>
            <person name="Liu J."/>
            <person name="Shi C."/>
            <person name="Shi C.C."/>
            <person name="Li W."/>
            <person name="Zhang Q.J."/>
            <person name="Zhang Y."/>
            <person name="Li K."/>
            <person name="Lu H.F."/>
            <person name="Shi C."/>
            <person name="Zhu S.T."/>
            <person name="Xiao Z.Y."/>
            <person name="Nan H."/>
            <person name="Yue Y."/>
            <person name="Zhu X.G."/>
            <person name="Wu Y."/>
            <person name="Hong X.N."/>
            <person name="Fan G.Y."/>
            <person name="Tong Y."/>
            <person name="Zhang D."/>
            <person name="Mao C.L."/>
            <person name="Liu Y.L."/>
            <person name="Hao S.J."/>
            <person name="Liu W.Q."/>
            <person name="Lv M.Q."/>
            <person name="Zhang H.B."/>
            <person name="Liu Y."/>
            <person name="Hu-Tang G.R."/>
            <person name="Wang J.P."/>
            <person name="Wang J.H."/>
            <person name="Sun Y.H."/>
            <person name="Ni S.B."/>
            <person name="Chen W.B."/>
            <person name="Zhang X.C."/>
            <person name="Jiao Y.N."/>
            <person name="Eichler E.E."/>
            <person name="Li G.H."/>
            <person name="Liu X."/>
            <person name="Gao L.Z."/>
        </authorList>
    </citation>
    <scope>NUCLEOTIDE SEQUENCE [LARGE SCALE GENOMIC DNA]</scope>
    <source>
        <strain evidence="3">cv. GT1</strain>
        <tissue evidence="2">Leaf</tissue>
    </source>
</reference>
<evidence type="ECO:0000256" key="1">
    <source>
        <dbReference type="SAM" id="SignalP"/>
    </source>
</evidence>
<sequence length="212" mass="24104">MGGGACRFCLSLMSLSSIFVGILANPIENLRCFLELPDDRERIKLLAVHGGDEDLEDEFEKILFFFIDPAELTVSENSPYREDFDDAEETLSLSDLPLNSNSSVDLDDFSKEYQSSTFDHQDFFEFFSEDSSASITYHKDNNIIFCGKLIPPKEPTVAHHERAKNPEIFIPKSKKKGIFPWKSRSFSMPSISTSSKQIQKKILQDLQIFPST</sequence>
<dbReference type="EMBL" id="JAAGAX010000003">
    <property type="protein sequence ID" value="KAF2318565.1"/>
    <property type="molecule type" value="Genomic_DNA"/>
</dbReference>
<gene>
    <name evidence="2" type="ORF">GH714_008950</name>
</gene>
<organism evidence="2 3">
    <name type="scientific">Hevea brasiliensis</name>
    <name type="common">Para rubber tree</name>
    <name type="synonym">Siphonia brasiliensis</name>
    <dbReference type="NCBI Taxonomy" id="3981"/>
    <lineage>
        <taxon>Eukaryota</taxon>
        <taxon>Viridiplantae</taxon>
        <taxon>Streptophyta</taxon>
        <taxon>Embryophyta</taxon>
        <taxon>Tracheophyta</taxon>
        <taxon>Spermatophyta</taxon>
        <taxon>Magnoliopsida</taxon>
        <taxon>eudicotyledons</taxon>
        <taxon>Gunneridae</taxon>
        <taxon>Pentapetalae</taxon>
        <taxon>rosids</taxon>
        <taxon>fabids</taxon>
        <taxon>Malpighiales</taxon>
        <taxon>Euphorbiaceae</taxon>
        <taxon>Crotonoideae</taxon>
        <taxon>Micrandreae</taxon>
        <taxon>Hevea</taxon>
    </lineage>
</organism>
<comment type="caution">
    <text evidence="2">The sequence shown here is derived from an EMBL/GenBank/DDBJ whole genome shotgun (WGS) entry which is preliminary data.</text>
</comment>
<name>A0A6A6N130_HEVBR</name>
<keyword evidence="1" id="KW-0732">Signal</keyword>
<dbReference type="PANTHER" id="PTHR34130">
    <property type="entry name" value="OS08G0243800 PROTEIN"/>
    <property type="match status" value="1"/>
</dbReference>
<feature type="signal peptide" evidence="1">
    <location>
        <begin position="1"/>
        <end position="24"/>
    </location>
</feature>
<proteinExistence type="predicted"/>
<evidence type="ECO:0000313" key="3">
    <source>
        <dbReference type="Proteomes" id="UP000467840"/>
    </source>
</evidence>
<dbReference type="AlphaFoldDB" id="A0A6A6N130"/>
<dbReference type="Proteomes" id="UP000467840">
    <property type="component" value="Chromosome 10"/>
</dbReference>
<evidence type="ECO:0000313" key="2">
    <source>
        <dbReference type="EMBL" id="KAF2318565.1"/>
    </source>
</evidence>
<dbReference type="PANTHER" id="PTHR34130:SF5">
    <property type="entry name" value="OS08G0243800 PROTEIN"/>
    <property type="match status" value="1"/>
</dbReference>
<feature type="chain" id="PRO_5025499967" evidence="1">
    <location>
        <begin position="25"/>
        <end position="212"/>
    </location>
</feature>
<keyword evidence="3" id="KW-1185">Reference proteome</keyword>
<accession>A0A6A6N130</accession>